<name>A0ABU6K3M3_9RHOO</name>
<dbReference type="Gene3D" id="3.40.50.1820">
    <property type="entry name" value="alpha/beta hydrolase"/>
    <property type="match status" value="1"/>
</dbReference>
<dbReference type="InterPro" id="IPR050261">
    <property type="entry name" value="FrsA_esterase"/>
</dbReference>
<proteinExistence type="predicted"/>
<dbReference type="RefSeq" id="WP_327598782.1">
    <property type="nucleotide sequence ID" value="NZ_JAYXHS010000001.1"/>
</dbReference>
<protein>
    <submittedName>
        <fullName evidence="1">Alpha/beta fold hydrolase</fullName>
    </submittedName>
</protein>
<reference evidence="1 2" key="1">
    <citation type="submission" date="2024-01" db="EMBL/GenBank/DDBJ databases">
        <title>Uliginosibacterium soil sp. nov.</title>
        <authorList>
            <person name="Lv Y."/>
        </authorList>
    </citation>
    <scope>NUCLEOTIDE SEQUENCE [LARGE SCALE GENOMIC DNA]</scope>
    <source>
        <strain evidence="1 2">H3</strain>
    </source>
</reference>
<dbReference type="PANTHER" id="PTHR22946">
    <property type="entry name" value="DIENELACTONE HYDROLASE DOMAIN-CONTAINING PROTEIN-RELATED"/>
    <property type="match status" value="1"/>
</dbReference>
<dbReference type="EMBL" id="JAYXHS010000001">
    <property type="protein sequence ID" value="MEC5385835.1"/>
    <property type="molecule type" value="Genomic_DNA"/>
</dbReference>
<dbReference type="SUPFAM" id="SSF53474">
    <property type="entry name" value="alpha/beta-Hydrolases"/>
    <property type="match status" value="1"/>
</dbReference>
<keyword evidence="2" id="KW-1185">Reference proteome</keyword>
<comment type="caution">
    <text evidence="1">The sequence shown here is derived from an EMBL/GenBank/DDBJ whole genome shotgun (WGS) entry which is preliminary data.</text>
</comment>
<evidence type="ECO:0000313" key="2">
    <source>
        <dbReference type="Proteomes" id="UP001331561"/>
    </source>
</evidence>
<dbReference type="Proteomes" id="UP001331561">
    <property type="component" value="Unassembled WGS sequence"/>
</dbReference>
<dbReference type="InterPro" id="IPR029058">
    <property type="entry name" value="AB_hydrolase_fold"/>
</dbReference>
<dbReference type="InterPro" id="IPR025890">
    <property type="entry name" value="Abhydrolase_bac"/>
</dbReference>
<gene>
    <name evidence="1" type="ORF">VVD49_08870</name>
</gene>
<dbReference type="PANTHER" id="PTHR22946:SF8">
    <property type="entry name" value="ACETYL XYLAN ESTERASE DOMAIN-CONTAINING PROTEIN"/>
    <property type="match status" value="1"/>
</dbReference>
<dbReference type="Pfam" id="PF12715">
    <property type="entry name" value="Abhydrolase_7"/>
    <property type="match status" value="1"/>
</dbReference>
<evidence type="ECO:0000313" key="1">
    <source>
        <dbReference type="EMBL" id="MEC5385835.1"/>
    </source>
</evidence>
<keyword evidence="1" id="KW-0378">Hydrolase</keyword>
<organism evidence="1 2">
    <name type="scientific">Uliginosibacterium silvisoli</name>
    <dbReference type="NCBI Taxonomy" id="3114758"/>
    <lineage>
        <taxon>Bacteria</taxon>
        <taxon>Pseudomonadati</taxon>
        <taxon>Pseudomonadota</taxon>
        <taxon>Betaproteobacteria</taxon>
        <taxon>Rhodocyclales</taxon>
        <taxon>Zoogloeaceae</taxon>
        <taxon>Uliginosibacterium</taxon>
    </lineage>
</organism>
<sequence length="371" mass="40610">MNSFLPAMAADTDFQTQGIKDNMPTFYQALKAKLNFQMAWTPAVKDLPAWRKTGRDKMWELTLQSPDKTPFDARVISEVDRGSYVARKVVFNLTAESRVQGLLLVPKGKGPFPAALLLHDHGSKFDIGKEKLIKTWDNDARLTSSQGWADKFFSGRYPGDALAERGYVVLALDALGWGDRAALTFEMQQAVAANLFNLGSSLAGTMALEDSRGADFLASQAEVDKKKVAAVGFSMGAFRAWQVAALSDSITAAVVVNWMATTDGLMVPGNNQLKGSSAWNMLHPGVLRYLDFPDVASLAAPKPMLVFAGEKDGLFPVDSVKTAFGKMANVWGAWKAADKLDTRILPGTHEYLKDTQEASFDWLDKQFGRAK</sequence>
<dbReference type="GO" id="GO:0016787">
    <property type="term" value="F:hydrolase activity"/>
    <property type="evidence" value="ECO:0007669"/>
    <property type="project" value="UniProtKB-KW"/>
</dbReference>
<accession>A0ABU6K3M3</accession>